<keyword evidence="8" id="KW-0902">Two-component regulatory system</keyword>
<gene>
    <name evidence="16" type="ORF">Apau_0361</name>
</gene>
<dbReference type="SUPFAM" id="SSF47384">
    <property type="entry name" value="Homodimeric domain of signal transducing histidine kinase"/>
    <property type="match status" value="1"/>
</dbReference>
<evidence type="ECO:0000256" key="6">
    <source>
        <dbReference type="ARBA" id="ARBA00022777"/>
    </source>
</evidence>
<evidence type="ECO:0000313" key="17">
    <source>
        <dbReference type="Proteomes" id="UP000005096"/>
    </source>
</evidence>
<dbReference type="EC" id="2.7.13.3" evidence="2"/>
<dbReference type="EMBL" id="CM001022">
    <property type="protein sequence ID" value="EFQ22796.1"/>
    <property type="molecule type" value="Genomic_DNA"/>
</dbReference>
<dbReference type="InterPro" id="IPR000014">
    <property type="entry name" value="PAS"/>
</dbReference>
<dbReference type="SMART" id="SM00387">
    <property type="entry name" value="HATPase_c"/>
    <property type="match status" value="1"/>
</dbReference>
<dbReference type="eggNOG" id="COG2205">
    <property type="taxonomic scope" value="Bacteria"/>
</dbReference>
<evidence type="ECO:0000256" key="2">
    <source>
        <dbReference type="ARBA" id="ARBA00012438"/>
    </source>
</evidence>
<keyword evidence="4" id="KW-0808">Transferase</keyword>
<dbReference type="SUPFAM" id="SSF52172">
    <property type="entry name" value="CheY-like"/>
    <property type="match status" value="1"/>
</dbReference>
<dbReference type="PROSITE" id="PS50113">
    <property type="entry name" value="PAC"/>
    <property type="match status" value="1"/>
</dbReference>
<dbReference type="PROSITE" id="PS50110">
    <property type="entry name" value="RESPONSE_REGULATORY"/>
    <property type="match status" value="1"/>
</dbReference>
<evidence type="ECO:0000256" key="8">
    <source>
        <dbReference type="ARBA" id="ARBA00023012"/>
    </source>
</evidence>
<accession>E3CZ23</accession>
<feature type="domain" description="PAC" evidence="15">
    <location>
        <begin position="85"/>
        <end position="137"/>
    </location>
</feature>
<dbReference type="InterPro" id="IPR005467">
    <property type="entry name" value="His_kinase_dom"/>
</dbReference>
<feature type="domain" description="Response regulatory" evidence="13">
    <location>
        <begin position="404"/>
        <end position="521"/>
    </location>
</feature>
<dbReference type="InterPro" id="IPR001610">
    <property type="entry name" value="PAC"/>
</dbReference>
<dbReference type="InterPro" id="IPR036097">
    <property type="entry name" value="HisK_dim/P_sf"/>
</dbReference>
<dbReference type="Pfam" id="PF00512">
    <property type="entry name" value="HisKA"/>
    <property type="match status" value="1"/>
</dbReference>
<dbReference type="GO" id="GO:0000155">
    <property type="term" value="F:phosphorelay sensor kinase activity"/>
    <property type="evidence" value="ECO:0007669"/>
    <property type="project" value="InterPro"/>
</dbReference>
<dbReference type="PRINTS" id="PR00344">
    <property type="entry name" value="BCTRLSENSOR"/>
</dbReference>
<dbReference type="Pfam" id="PF02518">
    <property type="entry name" value="HATPase_c"/>
    <property type="match status" value="1"/>
</dbReference>
<dbReference type="CDD" id="cd17546">
    <property type="entry name" value="REC_hyHK_CKI1_RcsC-like"/>
    <property type="match status" value="1"/>
</dbReference>
<evidence type="ECO:0000256" key="3">
    <source>
        <dbReference type="ARBA" id="ARBA00022553"/>
    </source>
</evidence>
<dbReference type="SUPFAM" id="SSF55785">
    <property type="entry name" value="PYP-like sensor domain (PAS domain)"/>
    <property type="match status" value="1"/>
</dbReference>
<keyword evidence="5" id="KW-0547">Nucleotide-binding</keyword>
<dbReference type="SUPFAM" id="SSF55874">
    <property type="entry name" value="ATPase domain of HSP90 chaperone/DNA topoisomerase II/histidine kinase"/>
    <property type="match status" value="1"/>
</dbReference>
<dbReference type="CDD" id="cd00130">
    <property type="entry name" value="PAS"/>
    <property type="match status" value="1"/>
</dbReference>
<dbReference type="CDD" id="cd16922">
    <property type="entry name" value="HATPase_EvgS-ArcB-TorS-like"/>
    <property type="match status" value="1"/>
</dbReference>
<dbReference type="PANTHER" id="PTHR45339:SF5">
    <property type="entry name" value="HISTIDINE KINASE"/>
    <property type="match status" value="1"/>
</dbReference>
<evidence type="ECO:0000259" key="14">
    <source>
        <dbReference type="PROSITE" id="PS50112"/>
    </source>
</evidence>
<dbReference type="Gene3D" id="3.40.50.2300">
    <property type="match status" value="1"/>
</dbReference>
<dbReference type="Pfam" id="PF00072">
    <property type="entry name" value="Response_reg"/>
    <property type="match status" value="1"/>
</dbReference>
<dbReference type="PANTHER" id="PTHR45339">
    <property type="entry name" value="HYBRID SIGNAL TRANSDUCTION HISTIDINE KINASE J"/>
    <property type="match status" value="1"/>
</dbReference>
<dbReference type="InterPro" id="IPR011006">
    <property type="entry name" value="CheY-like_superfamily"/>
</dbReference>
<dbReference type="STRING" id="584708.Apau_0361"/>
<dbReference type="AlphaFoldDB" id="E3CZ23"/>
<keyword evidence="3 11" id="KW-0597">Phosphoprotein</keyword>
<dbReference type="FunFam" id="1.10.287.130:FF:000002">
    <property type="entry name" value="Two-component osmosensing histidine kinase"/>
    <property type="match status" value="1"/>
</dbReference>
<organism evidence="16 17">
    <name type="scientific">Aminomonas paucivorans DSM 12260</name>
    <dbReference type="NCBI Taxonomy" id="584708"/>
    <lineage>
        <taxon>Bacteria</taxon>
        <taxon>Thermotogati</taxon>
        <taxon>Synergistota</taxon>
        <taxon>Synergistia</taxon>
        <taxon>Synergistales</taxon>
        <taxon>Synergistaceae</taxon>
        <taxon>Aminomonas</taxon>
    </lineage>
</organism>
<dbReference type="NCBIfam" id="TIGR00229">
    <property type="entry name" value="sensory_box"/>
    <property type="match status" value="1"/>
</dbReference>
<dbReference type="OrthoDB" id="9813151at2"/>
<feature type="domain" description="PAS" evidence="14">
    <location>
        <begin position="12"/>
        <end position="58"/>
    </location>
</feature>
<comment type="catalytic activity">
    <reaction evidence="1">
        <text>ATP + protein L-histidine = ADP + protein N-phospho-L-histidine.</text>
        <dbReference type="EC" id="2.7.13.3"/>
    </reaction>
</comment>
<proteinExistence type="predicted"/>
<evidence type="ECO:0000256" key="1">
    <source>
        <dbReference type="ARBA" id="ARBA00000085"/>
    </source>
</evidence>
<name>E3CZ23_9BACT</name>
<evidence type="ECO:0000256" key="11">
    <source>
        <dbReference type="PROSITE-ProRule" id="PRU00169"/>
    </source>
</evidence>
<comment type="subunit">
    <text evidence="9">At low DSF concentrations, interacts with RpfF.</text>
</comment>
<dbReference type="Proteomes" id="UP000005096">
    <property type="component" value="Chromosome"/>
</dbReference>
<evidence type="ECO:0000256" key="4">
    <source>
        <dbReference type="ARBA" id="ARBA00022679"/>
    </source>
</evidence>
<evidence type="ECO:0000259" key="15">
    <source>
        <dbReference type="PROSITE" id="PS50113"/>
    </source>
</evidence>
<dbReference type="Gene3D" id="3.30.450.20">
    <property type="entry name" value="PAS domain"/>
    <property type="match status" value="1"/>
</dbReference>
<keyword evidence="7" id="KW-0067">ATP-binding</keyword>
<feature type="domain" description="Histidine kinase" evidence="12">
    <location>
        <begin position="155"/>
        <end position="376"/>
    </location>
</feature>
<dbReference type="InterPro" id="IPR036890">
    <property type="entry name" value="HATPase_C_sf"/>
</dbReference>
<dbReference type="InterPro" id="IPR001789">
    <property type="entry name" value="Sig_transdc_resp-reg_receiver"/>
</dbReference>
<protein>
    <recommendedName>
        <fullName evidence="10">Sensory/regulatory protein RpfC</fullName>
        <ecNumber evidence="2">2.7.13.3</ecNumber>
    </recommendedName>
</protein>
<dbReference type="InterPro" id="IPR004358">
    <property type="entry name" value="Sig_transdc_His_kin-like_C"/>
</dbReference>
<dbReference type="PROSITE" id="PS50109">
    <property type="entry name" value="HIS_KIN"/>
    <property type="match status" value="1"/>
</dbReference>
<dbReference type="SMART" id="SM00091">
    <property type="entry name" value="PAS"/>
    <property type="match status" value="1"/>
</dbReference>
<evidence type="ECO:0000256" key="7">
    <source>
        <dbReference type="ARBA" id="ARBA00022840"/>
    </source>
</evidence>
<dbReference type="InterPro" id="IPR003661">
    <property type="entry name" value="HisK_dim/P_dom"/>
</dbReference>
<dbReference type="InterPro" id="IPR000700">
    <property type="entry name" value="PAS-assoc_C"/>
</dbReference>
<keyword evidence="17" id="KW-1185">Reference proteome</keyword>
<reference evidence="16 17" key="1">
    <citation type="journal article" date="2010" name="Stand. Genomic Sci.">
        <title>Non-contiguous finished genome sequence of Aminomonas paucivorans type strain (GLU-3).</title>
        <authorList>
            <person name="Pitluck S."/>
            <person name="Yasawong M."/>
            <person name="Held B."/>
            <person name="Lapidus A."/>
            <person name="Nolan M."/>
            <person name="Copeland A."/>
            <person name="Lucas S."/>
            <person name="Del Rio T.G."/>
            <person name="Tice H."/>
            <person name="Cheng J.F."/>
            <person name="Chertkov O."/>
            <person name="Goodwin L."/>
            <person name="Tapia R."/>
            <person name="Han C."/>
            <person name="Liolios K."/>
            <person name="Ivanova N."/>
            <person name="Mavromatis K."/>
            <person name="Ovchinnikova G."/>
            <person name="Pati A."/>
            <person name="Chen A."/>
            <person name="Palaniappan K."/>
            <person name="Land M."/>
            <person name="Hauser L."/>
            <person name="Chang Y.J."/>
            <person name="Jeffries C.D."/>
            <person name="Pukall R."/>
            <person name="Spring S."/>
            <person name="Rohde M."/>
            <person name="Sikorski J."/>
            <person name="Goker M."/>
            <person name="Woyke T."/>
            <person name="Bristow J."/>
            <person name="Eisen J.A."/>
            <person name="Markowitz V."/>
            <person name="Hugenholtz P."/>
            <person name="Kyrpides N.C."/>
            <person name="Klenk H.P."/>
        </authorList>
    </citation>
    <scope>NUCLEOTIDE SEQUENCE [LARGE SCALE GENOMIC DNA]</scope>
    <source>
        <strain evidence="16 17">DSM 12260</strain>
    </source>
</reference>
<sequence>MSSRLPSEKSRRFRSLFLAAEHNPSAIVITDAAGRIEYVNPRFQELTGYTAEDVLGKTPRVLQSGLHDRGFYEELWGTLARGEVWKGEFCNRRKTGELYWESAAIAPVRDRKGVVANYVAVKEDVTESKVLREELLRAKEDAETANEAKSVFLASMSHEIRTPMNGILGMLELLRQTDLDPQQEEYLRIVRESAQTLMHFLNQVLEYSRLQANRTELESLDFDLMCTVGPLFELFALRAREKGLETVLDLDPQVPPRVRGDPLRLRQILTNLLDNALKFTEKGWIALSIRRFPPEDGGLWLEFGVVDTGIGIPREKRHRIFQGFGQLDRSTTRRYGGSGLGLAIVRQMVSLWGGFLSLESEEGKGSSFHVRLPFLPAGPAPSREAPEEGEGRILPDPPLPLRLDALLVEGHPVSQRLVAALFARRGWNLDLVPGGEEAMEAVREKDYDLILLDVDLPGMDGLETVRRLRRRLKRPRPVPLVALTAQDLPEERKRGLEAGFDAWVTKPLRVRELLVVLSRLLTGDPEGEVVDREADPGDRG</sequence>
<dbReference type="InterPro" id="IPR003594">
    <property type="entry name" value="HATPase_dom"/>
</dbReference>
<dbReference type="CDD" id="cd00082">
    <property type="entry name" value="HisKA"/>
    <property type="match status" value="1"/>
</dbReference>
<evidence type="ECO:0000313" key="16">
    <source>
        <dbReference type="EMBL" id="EFQ22796.1"/>
    </source>
</evidence>
<dbReference type="SMART" id="SM00086">
    <property type="entry name" value="PAC"/>
    <property type="match status" value="1"/>
</dbReference>
<evidence type="ECO:0000259" key="12">
    <source>
        <dbReference type="PROSITE" id="PS50109"/>
    </source>
</evidence>
<dbReference type="InterPro" id="IPR035965">
    <property type="entry name" value="PAS-like_dom_sf"/>
</dbReference>
<dbReference type="SMART" id="SM00388">
    <property type="entry name" value="HisKA"/>
    <property type="match status" value="1"/>
</dbReference>
<dbReference type="Gene3D" id="1.10.287.130">
    <property type="match status" value="1"/>
</dbReference>
<evidence type="ECO:0000259" key="13">
    <source>
        <dbReference type="PROSITE" id="PS50110"/>
    </source>
</evidence>
<dbReference type="RefSeq" id="WP_006299943.1">
    <property type="nucleotide sequence ID" value="NZ_CM001022.1"/>
</dbReference>
<dbReference type="Gene3D" id="3.30.565.10">
    <property type="entry name" value="Histidine kinase-like ATPase, C-terminal domain"/>
    <property type="match status" value="1"/>
</dbReference>
<dbReference type="HOGENOM" id="CLU_000445_114_15_0"/>
<dbReference type="SMART" id="SM00448">
    <property type="entry name" value="REC"/>
    <property type="match status" value="1"/>
</dbReference>
<feature type="modified residue" description="4-aspartylphosphate" evidence="11">
    <location>
        <position position="453"/>
    </location>
</feature>
<dbReference type="FunFam" id="3.30.565.10:FF:000010">
    <property type="entry name" value="Sensor histidine kinase RcsC"/>
    <property type="match status" value="1"/>
</dbReference>
<dbReference type="PROSITE" id="PS50112">
    <property type="entry name" value="PAS"/>
    <property type="match status" value="1"/>
</dbReference>
<dbReference type="GO" id="GO:0005524">
    <property type="term" value="F:ATP binding"/>
    <property type="evidence" value="ECO:0007669"/>
    <property type="project" value="UniProtKB-KW"/>
</dbReference>
<keyword evidence="6 16" id="KW-0418">Kinase</keyword>
<dbReference type="PaxDb" id="584708-Apau_0361"/>
<evidence type="ECO:0000256" key="10">
    <source>
        <dbReference type="ARBA" id="ARBA00068150"/>
    </source>
</evidence>
<dbReference type="Pfam" id="PF13426">
    <property type="entry name" value="PAS_9"/>
    <property type="match status" value="1"/>
</dbReference>
<evidence type="ECO:0000256" key="5">
    <source>
        <dbReference type="ARBA" id="ARBA00022741"/>
    </source>
</evidence>
<evidence type="ECO:0000256" key="9">
    <source>
        <dbReference type="ARBA" id="ARBA00064003"/>
    </source>
</evidence>